<name>A0A918Q6G0_9BACT</name>
<protein>
    <recommendedName>
        <fullName evidence="3">DUF4861 domain-containing protein</fullName>
    </recommendedName>
</protein>
<dbReference type="EMBL" id="BMWX01000005">
    <property type="protein sequence ID" value="GGZ34470.1"/>
    <property type="molecule type" value="Genomic_DNA"/>
</dbReference>
<comment type="caution">
    <text evidence="1">The sequence shown here is derived from an EMBL/GenBank/DDBJ whole genome shotgun (WGS) entry which is preliminary data.</text>
</comment>
<gene>
    <name evidence="1" type="ORF">GCM10007049_29810</name>
</gene>
<dbReference type="InterPro" id="IPR032342">
    <property type="entry name" value="DUF4861"/>
</dbReference>
<keyword evidence="2" id="KW-1185">Reference proteome</keyword>
<evidence type="ECO:0000313" key="2">
    <source>
        <dbReference type="Proteomes" id="UP000619457"/>
    </source>
</evidence>
<reference evidence="1" key="2">
    <citation type="submission" date="2020-09" db="EMBL/GenBank/DDBJ databases">
        <authorList>
            <person name="Sun Q."/>
            <person name="Kim S."/>
        </authorList>
    </citation>
    <scope>NUCLEOTIDE SEQUENCE</scope>
    <source>
        <strain evidence="1">KCTC 12368</strain>
    </source>
</reference>
<dbReference type="RefSeq" id="WP_026235998.1">
    <property type="nucleotide sequence ID" value="NZ_BMWX01000005.1"/>
</dbReference>
<dbReference type="Pfam" id="PF16153">
    <property type="entry name" value="DUF4861"/>
    <property type="match status" value="1"/>
</dbReference>
<dbReference type="Proteomes" id="UP000619457">
    <property type="component" value="Unassembled WGS sequence"/>
</dbReference>
<evidence type="ECO:0000313" key="1">
    <source>
        <dbReference type="EMBL" id="GGZ34470.1"/>
    </source>
</evidence>
<organism evidence="1 2">
    <name type="scientific">Echinicola pacifica</name>
    <dbReference type="NCBI Taxonomy" id="346377"/>
    <lineage>
        <taxon>Bacteria</taxon>
        <taxon>Pseudomonadati</taxon>
        <taxon>Bacteroidota</taxon>
        <taxon>Cytophagia</taxon>
        <taxon>Cytophagales</taxon>
        <taxon>Cyclobacteriaceae</taxon>
        <taxon>Echinicola</taxon>
    </lineage>
</organism>
<evidence type="ECO:0008006" key="3">
    <source>
        <dbReference type="Google" id="ProtNLM"/>
    </source>
</evidence>
<reference evidence="1" key="1">
    <citation type="journal article" date="2014" name="Int. J. Syst. Evol. Microbiol.">
        <title>Complete genome sequence of Corynebacterium casei LMG S-19264T (=DSM 44701T), isolated from a smear-ripened cheese.</title>
        <authorList>
            <consortium name="US DOE Joint Genome Institute (JGI-PGF)"/>
            <person name="Walter F."/>
            <person name="Albersmeier A."/>
            <person name="Kalinowski J."/>
            <person name="Ruckert C."/>
        </authorList>
    </citation>
    <scope>NUCLEOTIDE SEQUENCE</scope>
    <source>
        <strain evidence="1">KCTC 12368</strain>
    </source>
</reference>
<accession>A0A918Q6G0</accession>
<dbReference type="AlphaFoldDB" id="A0A918Q6G0"/>
<proteinExistence type="predicted"/>
<sequence length="431" mass="48184">MNRSILFGGICALAMACSPQKEENSLHSFKLTNSSDLELQSKPVRLSWEELPGEKDPSKFPLILTEAGDTIPAQKGDLDGDGEWEEVFFVIDLPAQSERNLQLVWTEEEIVFEPKTSVRFGKRLGAKLPVHAMLGDTLHPDGLPKSVGYQPYQTDGPSWENDKVGFRHYFDGRNAKDLFGKKTSKMSPDSVGINRIGGVEDNYHVMEDWGRDILAVGNSAGLGGIALMIEGQPARLGVTAADSINTIEESIFRIVQEGPVKSVLQFDYKNWQTHGRSYEVQEKTSIWPGMYAYKNSVSVTGLQGDETLLVGLVNINNDQEISELDINDEWVVLLTHDQQSYNKEWWLGMALILPKAIYQGYTEAPETGPLSSTYLAKLSIKEGESVEYFAAAGWELSDKQFTDRDYFTKYISNLVLQISAEVEVTWDHNAQ</sequence>
<dbReference type="PROSITE" id="PS51257">
    <property type="entry name" value="PROKAR_LIPOPROTEIN"/>
    <property type="match status" value="1"/>
</dbReference>